<keyword evidence="3" id="KW-1185">Reference proteome</keyword>
<feature type="transmembrane region" description="Helical" evidence="1">
    <location>
        <begin position="325"/>
        <end position="347"/>
    </location>
</feature>
<proteinExistence type="predicted"/>
<comment type="caution">
    <text evidence="2">The sequence shown here is derived from an EMBL/GenBank/DDBJ whole genome shotgun (WGS) entry which is preliminary data.</text>
</comment>
<organism evidence="2 3">
    <name type="scientific">Nitrolancea hollandica Lb</name>
    <dbReference type="NCBI Taxonomy" id="1129897"/>
    <lineage>
        <taxon>Bacteria</taxon>
        <taxon>Pseudomonadati</taxon>
        <taxon>Thermomicrobiota</taxon>
        <taxon>Thermomicrobia</taxon>
        <taxon>Sphaerobacterales</taxon>
        <taxon>Sphaerobacterineae</taxon>
        <taxon>Sphaerobacteraceae</taxon>
        <taxon>Nitrolancea</taxon>
    </lineage>
</organism>
<feature type="transmembrane region" description="Helical" evidence="1">
    <location>
        <begin position="169"/>
        <end position="192"/>
    </location>
</feature>
<name>I4EDX1_9BACT</name>
<feature type="transmembrane region" description="Helical" evidence="1">
    <location>
        <begin position="285"/>
        <end position="318"/>
    </location>
</feature>
<feature type="transmembrane region" description="Helical" evidence="1">
    <location>
        <begin position="380"/>
        <end position="399"/>
    </location>
</feature>
<keyword evidence="1" id="KW-0812">Transmembrane</keyword>
<feature type="transmembrane region" description="Helical" evidence="1">
    <location>
        <begin position="91"/>
        <end position="112"/>
    </location>
</feature>
<evidence type="ECO:0000313" key="2">
    <source>
        <dbReference type="EMBL" id="CCF82883.1"/>
    </source>
</evidence>
<dbReference type="RefSeq" id="WP_008475409.1">
    <property type="nucleotide sequence ID" value="NZ_CAGS01000074.1"/>
</dbReference>
<feature type="transmembrane region" description="Helical" evidence="1">
    <location>
        <begin position="224"/>
        <end position="244"/>
    </location>
</feature>
<accession>I4EDX1</accession>
<feature type="transmembrane region" description="Helical" evidence="1">
    <location>
        <begin position="461"/>
        <end position="482"/>
    </location>
</feature>
<keyword evidence="1" id="KW-0472">Membrane</keyword>
<keyword evidence="1" id="KW-1133">Transmembrane helix</keyword>
<feature type="transmembrane region" description="Helical" evidence="1">
    <location>
        <begin position="21"/>
        <end position="44"/>
    </location>
</feature>
<sequence>MRPIPGRIAQMTAITASERPLGMVKALLSAGPSMVLMLLAVLIWGSSLRQIDILRMSDLGLISVLPVSFFLALVLMTVSFVLTLQRRPFGIPLVLLHLAILVVMLYGVTALVEEVPRFGSAWKHVGITEYVMRTGQVAPSVYPDFSWPGFFILSAFATRIAGLASPLSLIAWAPVAFNLMYLAPLAMIFRSATRDERHVWLGVWLFYLANWVGQDYFSPQAFTYLLYLVILAILVRWFTVPVGWPEDLRPLPPGAGIGARVMRRVRALFASTAPIQSLGPVKRLALLAVAVILFGVTITSHQLTPVVLVASIATLAVFRRCTAGGLPILMAILAGTWIIFMAVPFLWGNLAALIQHVGQLTGNVNDNVGARLTGSPGHLLVVQARLVLSGAVWGLAMLGGIRRFRAGYSDLTFALLALAPFPLLALQTYGGEMLNRVYFFVLPFMVFFAAALFFSTPKSGASWWAAASLTLISLALLGGFFLTRYGNERAETFTTPEVDAVQYLYRTAEPGSLFLAGVANLPWQFQDFETFHYDSLVNMPEWSQLKTTPPDIAGLVRGAAWAMRPEEHPDAYLILTRSERAYIDLFQEAPTGVYDQFEEAVRSSPLFTKVYSNRDAEIFTLSKQAKGAGH</sequence>
<feature type="transmembrane region" description="Helical" evidence="1">
    <location>
        <begin position="64"/>
        <end position="84"/>
    </location>
</feature>
<evidence type="ECO:0000256" key="1">
    <source>
        <dbReference type="SAM" id="Phobius"/>
    </source>
</evidence>
<evidence type="ECO:0008006" key="4">
    <source>
        <dbReference type="Google" id="ProtNLM"/>
    </source>
</evidence>
<dbReference type="Proteomes" id="UP000004221">
    <property type="component" value="Unassembled WGS sequence"/>
</dbReference>
<dbReference type="AlphaFoldDB" id="I4EDX1"/>
<evidence type="ECO:0000313" key="3">
    <source>
        <dbReference type="Proteomes" id="UP000004221"/>
    </source>
</evidence>
<gene>
    <name evidence="2" type="ORF">NITHO_1650002</name>
</gene>
<feature type="transmembrane region" description="Helical" evidence="1">
    <location>
        <begin position="436"/>
        <end position="454"/>
    </location>
</feature>
<reference evidence="2 3" key="1">
    <citation type="journal article" date="2012" name="ISME J.">
        <title>Nitrification expanded: discovery, physiology and genomics of a nitrite-oxidizing bacterium from the phylum Chloroflexi.</title>
        <authorList>
            <person name="Sorokin D.Y."/>
            <person name="Lucker S."/>
            <person name="Vejmelkova D."/>
            <person name="Kostrikina N.A."/>
            <person name="Kleerebezem R."/>
            <person name="Rijpstra W.I."/>
            <person name="Damste J.S."/>
            <person name="Le Paslier D."/>
            <person name="Muyzer G."/>
            <person name="Wagner M."/>
            <person name="van Loosdrecht M.C."/>
            <person name="Daims H."/>
        </authorList>
    </citation>
    <scope>NUCLEOTIDE SEQUENCE [LARGE SCALE GENOMIC DNA]</scope>
    <source>
        <strain evidence="3">none</strain>
    </source>
</reference>
<protein>
    <recommendedName>
        <fullName evidence="4">Glycosyltransferase RgtA/B/C/D-like domain-containing protein</fullName>
    </recommendedName>
</protein>
<dbReference type="OrthoDB" id="139907at2"/>
<dbReference type="EMBL" id="CAGS01000074">
    <property type="protein sequence ID" value="CCF82883.1"/>
    <property type="molecule type" value="Genomic_DNA"/>
</dbReference>